<keyword evidence="2" id="KW-1185">Reference proteome</keyword>
<organism evidence="1 2">
    <name type="scientific">Bauhinia variegata</name>
    <name type="common">Purple orchid tree</name>
    <name type="synonym">Phanera variegata</name>
    <dbReference type="NCBI Taxonomy" id="167791"/>
    <lineage>
        <taxon>Eukaryota</taxon>
        <taxon>Viridiplantae</taxon>
        <taxon>Streptophyta</taxon>
        <taxon>Embryophyta</taxon>
        <taxon>Tracheophyta</taxon>
        <taxon>Spermatophyta</taxon>
        <taxon>Magnoliopsida</taxon>
        <taxon>eudicotyledons</taxon>
        <taxon>Gunneridae</taxon>
        <taxon>Pentapetalae</taxon>
        <taxon>rosids</taxon>
        <taxon>fabids</taxon>
        <taxon>Fabales</taxon>
        <taxon>Fabaceae</taxon>
        <taxon>Cercidoideae</taxon>
        <taxon>Cercideae</taxon>
        <taxon>Bauhiniinae</taxon>
        <taxon>Bauhinia</taxon>
    </lineage>
</organism>
<accession>A0ACB9P660</accession>
<dbReference type="EMBL" id="CM039430">
    <property type="protein sequence ID" value="KAI4344002.1"/>
    <property type="molecule type" value="Genomic_DNA"/>
</dbReference>
<protein>
    <submittedName>
        <fullName evidence="1">Uncharacterized protein</fullName>
    </submittedName>
</protein>
<reference evidence="1 2" key="1">
    <citation type="journal article" date="2022" name="DNA Res.">
        <title>Chromosomal-level genome assembly of the orchid tree Bauhinia variegata (Leguminosae; Cercidoideae) supports the allotetraploid origin hypothesis of Bauhinia.</title>
        <authorList>
            <person name="Zhong Y."/>
            <person name="Chen Y."/>
            <person name="Zheng D."/>
            <person name="Pang J."/>
            <person name="Liu Y."/>
            <person name="Luo S."/>
            <person name="Meng S."/>
            <person name="Qian L."/>
            <person name="Wei D."/>
            <person name="Dai S."/>
            <person name="Zhou R."/>
        </authorList>
    </citation>
    <scope>NUCLEOTIDE SEQUENCE [LARGE SCALE GENOMIC DNA]</scope>
    <source>
        <strain evidence="1">BV-YZ2020</strain>
    </source>
</reference>
<gene>
    <name evidence="1" type="ORF">L6164_011280</name>
</gene>
<evidence type="ECO:0000313" key="1">
    <source>
        <dbReference type="EMBL" id="KAI4344002.1"/>
    </source>
</evidence>
<name>A0ACB9P660_BAUVA</name>
<evidence type="ECO:0000313" key="2">
    <source>
        <dbReference type="Proteomes" id="UP000828941"/>
    </source>
</evidence>
<comment type="caution">
    <text evidence="1">The sequence shown here is derived from an EMBL/GenBank/DDBJ whole genome shotgun (WGS) entry which is preliminary data.</text>
</comment>
<sequence>MKHKYLISCEDLASQDHKQVTEDNTLKGNISFVTREVPIHGKHNVEQCGNACSNLSGFSKGNKICCGKGVMDYDIPELVVFIQEENPQFVKDICIDKGVTTQGKCLRKDCDSYHSRKPWLVNYGDGDSESTAKTMEMETESSNSNGSECVSPHHCIKDVTKGLTMEDETEIDSEDNDSDETECSTKNRTYVTLEEIFRKGTDCSRSFNSWQSESVITANGSRMEFPQSAYCQQIPETVSMSMHDSQSLASSGTETKSRGRSRHSNDSGSSTHSFAFPILPVEWSGSPVRMAEADRGQSRKQEWRKIFVPCCKF</sequence>
<proteinExistence type="predicted"/>
<dbReference type="Proteomes" id="UP000828941">
    <property type="component" value="Chromosome 5"/>
</dbReference>